<dbReference type="NCBIfam" id="TIGR01643">
    <property type="entry name" value="YD_repeat_2x"/>
    <property type="match status" value="3"/>
</dbReference>
<dbReference type="InterPro" id="IPR031325">
    <property type="entry name" value="RHS_repeat"/>
</dbReference>
<keyword evidence="4" id="KW-1185">Reference proteome</keyword>
<reference evidence="4" key="1">
    <citation type="submission" date="2018-07" db="EMBL/GenBank/DDBJ databases">
        <title>Genome sequence of Erythrobacter strain YH-07, an antagonistic bacterium isolated from Yellow Sea.</title>
        <authorList>
            <person name="Tang T."/>
            <person name="Liu Q."/>
            <person name="Sun X."/>
        </authorList>
    </citation>
    <scope>NUCLEOTIDE SEQUENCE [LARGE SCALE GENOMIC DNA]</scope>
    <source>
        <strain evidence="4">YH-07</strain>
    </source>
</reference>
<evidence type="ECO:0000313" key="4">
    <source>
        <dbReference type="Proteomes" id="UP000254508"/>
    </source>
</evidence>
<evidence type="ECO:0000313" key="3">
    <source>
        <dbReference type="EMBL" id="AXK42364.1"/>
    </source>
</evidence>
<organism evidence="3 4">
    <name type="scientific">Erythrobacter aureus</name>
    <dbReference type="NCBI Taxonomy" id="2182384"/>
    <lineage>
        <taxon>Bacteria</taxon>
        <taxon>Pseudomonadati</taxon>
        <taxon>Pseudomonadota</taxon>
        <taxon>Alphaproteobacteria</taxon>
        <taxon>Sphingomonadales</taxon>
        <taxon>Erythrobacteraceae</taxon>
        <taxon>Erythrobacter/Porphyrobacter group</taxon>
        <taxon>Erythrobacter</taxon>
    </lineage>
</organism>
<accession>A0A345YEL2</accession>
<dbReference type="PANTHER" id="PTHR32305">
    <property type="match status" value="1"/>
</dbReference>
<dbReference type="InterPro" id="IPR050708">
    <property type="entry name" value="T6SS_VgrG/RHS"/>
</dbReference>
<name>A0A345YEL2_9SPHN</name>
<sequence>MGSHCARATDTTRWAARSVRLGRGLVWRAVSEEGPDDEALLRTDAWCSSCCLFAAAGECPGRAVRLHICNALRCDGPGDGHNRARSRWFGGSRISCHPHDLRSGGKADQGRDGRAFELEERGDCACFLGQCIHRPDHHRHHLRCAGSKLTEKVSGKSGGTVAPVGLTQYSYDSVGRLECTAVRMNPARFNSLPASACTPGVAGSQGPDRITKTIYDAAGQVLQVRKAVGTSIEIADVTYSYTRNGKIEYVIDANGNRAKLEYDGHDRQTKWIFPSKARPSAFNPSTPATALATAGPINPADHEQYGYDANGNRTSLRKRDGKKIAYTYDALNRVTKKDLCSSGTASCSAIPSTHRRDVFYEYDLRGLQTKARFDSLTGAGITYTYDGFGRLTAETQTTDGISRTVSSRYDANGNRTRVTHPDGQYWTFDYDGLDRVTNVKQATTTLGIASYNNRGLPLQFAWTWSTASSNKSTYGYDSAGRLGSIALDLHGSTRDVSWSYTRNPASQIASETQSNDAYSWNGHVDTVRAYTTNGLNQYSAAGSARFCYDANGNLTADGTSVYLYDVENRLVERRAQGSANSNCAALSYTGALEVRLHYDPLGRLHQVSGAAWARSASSMTAMR</sequence>
<dbReference type="KEGG" id="err:DVR09_08455"/>
<gene>
    <name evidence="3" type="ORF">DVR09_08455</name>
</gene>
<feature type="domain" description="Teneurin-like YD-shell" evidence="2">
    <location>
        <begin position="381"/>
        <end position="485"/>
    </location>
</feature>
<dbReference type="Pfam" id="PF25023">
    <property type="entry name" value="TEN_YD-shell"/>
    <property type="match status" value="1"/>
</dbReference>
<evidence type="ECO:0000259" key="2">
    <source>
        <dbReference type="Pfam" id="PF25023"/>
    </source>
</evidence>
<dbReference type="PANTHER" id="PTHR32305:SF15">
    <property type="entry name" value="PROTEIN RHSA-RELATED"/>
    <property type="match status" value="1"/>
</dbReference>
<dbReference type="OrthoDB" id="7405368at2"/>
<dbReference type="Proteomes" id="UP000254508">
    <property type="component" value="Chromosome"/>
</dbReference>
<protein>
    <submittedName>
        <fullName evidence="3">RHS repeat protein</fullName>
    </submittedName>
</protein>
<dbReference type="InterPro" id="IPR006530">
    <property type="entry name" value="YD"/>
</dbReference>
<dbReference type="AlphaFoldDB" id="A0A345YEL2"/>
<dbReference type="Pfam" id="PF05593">
    <property type="entry name" value="RHS_repeat"/>
    <property type="match status" value="1"/>
</dbReference>
<evidence type="ECO:0000256" key="1">
    <source>
        <dbReference type="ARBA" id="ARBA00022737"/>
    </source>
</evidence>
<dbReference type="Gene3D" id="2.180.10.10">
    <property type="entry name" value="RHS repeat-associated core"/>
    <property type="match status" value="3"/>
</dbReference>
<keyword evidence="1" id="KW-0677">Repeat</keyword>
<dbReference type="EMBL" id="CP031357">
    <property type="protein sequence ID" value="AXK42364.1"/>
    <property type="molecule type" value="Genomic_DNA"/>
</dbReference>
<proteinExistence type="predicted"/>
<dbReference type="InterPro" id="IPR056823">
    <property type="entry name" value="TEN-like_YD-shell"/>
</dbReference>